<organism evidence="1 2">
    <name type="scientific">Frigoriflavimonas asaccharolytica</name>
    <dbReference type="NCBI Taxonomy" id="2735899"/>
    <lineage>
        <taxon>Bacteria</taxon>
        <taxon>Pseudomonadati</taxon>
        <taxon>Bacteroidota</taxon>
        <taxon>Flavobacteriia</taxon>
        <taxon>Flavobacteriales</taxon>
        <taxon>Weeksellaceae</taxon>
        <taxon>Frigoriflavimonas</taxon>
    </lineage>
</organism>
<reference evidence="1" key="1">
    <citation type="submission" date="2020-05" db="EMBL/GenBank/DDBJ databases">
        <title>Genomic Encyclopedia of Type Strains, Phase IV (KMG-V): Genome sequencing to study the core and pangenomes of soil and plant-associated prokaryotes.</title>
        <authorList>
            <person name="Whitman W."/>
        </authorList>
    </citation>
    <scope>NUCLEOTIDE SEQUENCE</scope>
    <source>
        <strain evidence="1">16F</strain>
    </source>
</reference>
<dbReference type="AlphaFoldDB" id="A0A8J8G9Q8"/>
<dbReference type="RefSeq" id="WP_173780449.1">
    <property type="nucleotide sequence ID" value="NZ_JABSNO010000032.1"/>
</dbReference>
<protein>
    <submittedName>
        <fullName evidence="1">Uncharacterized protein</fullName>
    </submittedName>
</protein>
<dbReference type="EMBL" id="JABSNO010000032">
    <property type="protein sequence ID" value="NRS93911.1"/>
    <property type="molecule type" value="Genomic_DNA"/>
</dbReference>
<dbReference type="Proteomes" id="UP000610746">
    <property type="component" value="Unassembled WGS sequence"/>
</dbReference>
<keyword evidence="2" id="KW-1185">Reference proteome</keyword>
<comment type="caution">
    <text evidence="1">The sequence shown here is derived from an EMBL/GenBank/DDBJ whole genome shotgun (WGS) entry which is preliminary data.</text>
</comment>
<gene>
    <name evidence="1" type="ORF">HNQ03_003003</name>
</gene>
<proteinExistence type="predicted"/>
<evidence type="ECO:0000313" key="1">
    <source>
        <dbReference type="EMBL" id="NRS93911.1"/>
    </source>
</evidence>
<evidence type="ECO:0000313" key="2">
    <source>
        <dbReference type="Proteomes" id="UP000610746"/>
    </source>
</evidence>
<accession>A0A8J8G9Q8</accession>
<sequence length="163" mass="19058">MDRNNKFLKFIFTSVALIALVHCIGGNEKEAIFALPDYGPTLNEAIGKYYFVPKKDEFYNRDDYKYLNLKKGDTLFLEIKKDSTYFFNKFYFNQGELKNNLSGKIKVGKNSFGLSPNLEIKNANIYMLGFKKSKETGLYYYYGINSPTDGTEFEYYILYKKMK</sequence>
<name>A0A8J8G9Q8_9FLAO</name>